<comment type="caution">
    <text evidence="7">The sequence shown here is derived from an EMBL/GenBank/DDBJ whole genome shotgun (WGS) entry which is preliminary data.</text>
</comment>
<dbReference type="InterPro" id="IPR013324">
    <property type="entry name" value="RNA_pol_sigma_r3/r4-like"/>
</dbReference>
<keyword evidence="2" id="KW-0805">Transcription regulation</keyword>
<dbReference type="InterPro" id="IPR007627">
    <property type="entry name" value="RNA_pol_sigma70_r2"/>
</dbReference>
<evidence type="ECO:0000256" key="1">
    <source>
        <dbReference type="ARBA" id="ARBA00010641"/>
    </source>
</evidence>
<dbReference type="NCBIfam" id="TIGR02937">
    <property type="entry name" value="sigma70-ECF"/>
    <property type="match status" value="1"/>
</dbReference>
<dbReference type="InterPro" id="IPR036388">
    <property type="entry name" value="WH-like_DNA-bd_sf"/>
</dbReference>
<dbReference type="Pfam" id="PF04542">
    <property type="entry name" value="Sigma70_r2"/>
    <property type="match status" value="1"/>
</dbReference>
<dbReference type="EMBL" id="QRVK01000026">
    <property type="protein sequence ID" value="RGS40669.1"/>
    <property type="molecule type" value="Genomic_DNA"/>
</dbReference>
<feature type="domain" description="RNA polymerase sigma-70 region 2" evidence="5">
    <location>
        <begin position="9"/>
        <end position="74"/>
    </location>
</feature>
<reference evidence="7 8" key="1">
    <citation type="submission" date="2018-08" db="EMBL/GenBank/DDBJ databases">
        <title>A genome reference for cultivated species of the human gut microbiota.</title>
        <authorList>
            <person name="Zou Y."/>
            <person name="Xue W."/>
            <person name="Luo G."/>
        </authorList>
    </citation>
    <scope>NUCLEOTIDE SEQUENCE [LARGE SCALE GENOMIC DNA]</scope>
    <source>
        <strain evidence="7 8">AF22-21</strain>
    </source>
</reference>
<dbReference type="GO" id="GO:0003677">
    <property type="term" value="F:DNA binding"/>
    <property type="evidence" value="ECO:0007669"/>
    <property type="project" value="InterPro"/>
</dbReference>
<organism evidence="7 8">
    <name type="scientific">Coprococcus eutactus</name>
    <dbReference type="NCBI Taxonomy" id="33043"/>
    <lineage>
        <taxon>Bacteria</taxon>
        <taxon>Bacillati</taxon>
        <taxon>Bacillota</taxon>
        <taxon>Clostridia</taxon>
        <taxon>Lachnospirales</taxon>
        <taxon>Lachnospiraceae</taxon>
        <taxon>Coprococcus</taxon>
    </lineage>
</organism>
<dbReference type="Gene3D" id="1.10.10.10">
    <property type="entry name" value="Winged helix-like DNA-binding domain superfamily/Winged helix DNA-binding domain"/>
    <property type="match status" value="1"/>
</dbReference>
<evidence type="ECO:0000256" key="3">
    <source>
        <dbReference type="ARBA" id="ARBA00023082"/>
    </source>
</evidence>
<keyword evidence="3" id="KW-0731">Sigma factor</keyword>
<name>A0A3R5WKV8_9FIRM</name>
<dbReference type="SUPFAM" id="SSF88659">
    <property type="entry name" value="Sigma3 and sigma4 domains of RNA polymerase sigma factors"/>
    <property type="match status" value="1"/>
</dbReference>
<evidence type="ECO:0000256" key="2">
    <source>
        <dbReference type="ARBA" id="ARBA00023015"/>
    </source>
</evidence>
<evidence type="ECO:0000313" key="8">
    <source>
        <dbReference type="Proteomes" id="UP000283295"/>
    </source>
</evidence>
<dbReference type="CDD" id="cd06171">
    <property type="entry name" value="Sigma70_r4"/>
    <property type="match status" value="1"/>
</dbReference>
<sequence>MKQQQLLELYDTYSNNVFRLAMSFLGNTADSEDIVQSVFTKLIEKKPHISKGKEKSYLLTMTANMCRNHLKSAANRLNSSYEELTSELTDSGFKNDLSIGFIDGFNIEEHAMYEAFAQISDTYRTVLYLHYYEGYKFGEIAKMLHISSSAVSMRISRGRQELKEILYSEL</sequence>
<dbReference type="InterPro" id="IPR013325">
    <property type="entry name" value="RNA_pol_sigma_r2"/>
</dbReference>
<accession>A0A3R5WKV8</accession>
<evidence type="ECO:0000259" key="6">
    <source>
        <dbReference type="Pfam" id="PF08281"/>
    </source>
</evidence>
<dbReference type="PANTHER" id="PTHR43133:SF60">
    <property type="entry name" value="RNA POLYMERASE SIGMA FACTOR SIGV"/>
    <property type="match status" value="1"/>
</dbReference>
<evidence type="ECO:0000259" key="5">
    <source>
        <dbReference type="Pfam" id="PF04542"/>
    </source>
</evidence>
<dbReference type="InterPro" id="IPR039425">
    <property type="entry name" value="RNA_pol_sigma-70-like"/>
</dbReference>
<dbReference type="Pfam" id="PF08281">
    <property type="entry name" value="Sigma70_r4_2"/>
    <property type="match status" value="1"/>
</dbReference>
<feature type="domain" description="RNA polymerase sigma factor 70 region 4 type 2" evidence="6">
    <location>
        <begin position="111"/>
        <end position="162"/>
    </location>
</feature>
<dbReference type="PANTHER" id="PTHR43133">
    <property type="entry name" value="RNA POLYMERASE ECF-TYPE SIGMA FACTO"/>
    <property type="match status" value="1"/>
</dbReference>
<keyword evidence="4" id="KW-0804">Transcription</keyword>
<dbReference type="AlphaFoldDB" id="A0A3R5WKV8"/>
<evidence type="ECO:0000313" key="7">
    <source>
        <dbReference type="EMBL" id="RGS40669.1"/>
    </source>
</evidence>
<comment type="similarity">
    <text evidence="1">Belongs to the sigma-70 factor family. ECF subfamily.</text>
</comment>
<proteinExistence type="inferred from homology"/>
<dbReference type="InterPro" id="IPR014284">
    <property type="entry name" value="RNA_pol_sigma-70_dom"/>
</dbReference>
<protein>
    <submittedName>
        <fullName evidence="7">RNA polymerase sigma factor</fullName>
    </submittedName>
</protein>
<dbReference type="SUPFAM" id="SSF88946">
    <property type="entry name" value="Sigma2 domain of RNA polymerase sigma factors"/>
    <property type="match status" value="1"/>
</dbReference>
<dbReference type="GO" id="GO:0016987">
    <property type="term" value="F:sigma factor activity"/>
    <property type="evidence" value="ECO:0007669"/>
    <property type="project" value="UniProtKB-KW"/>
</dbReference>
<dbReference type="Gene3D" id="1.10.1740.10">
    <property type="match status" value="1"/>
</dbReference>
<evidence type="ECO:0000256" key="4">
    <source>
        <dbReference type="ARBA" id="ARBA00023163"/>
    </source>
</evidence>
<dbReference type="Proteomes" id="UP000283295">
    <property type="component" value="Unassembled WGS sequence"/>
</dbReference>
<dbReference type="GO" id="GO:0006352">
    <property type="term" value="P:DNA-templated transcription initiation"/>
    <property type="evidence" value="ECO:0007669"/>
    <property type="project" value="InterPro"/>
</dbReference>
<dbReference type="OrthoDB" id="9795666at2"/>
<gene>
    <name evidence="7" type="ORF">DWX94_09965</name>
</gene>
<dbReference type="InterPro" id="IPR013249">
    <property type="entry name" value="RNA_pol_sigma70_r4_t2"/>
</dbReference>